<dbReference type="InterPro" id="IPR036047">
    <property type="entry name" value="F-box-like_dom_sf"/>
</dbReference>
<comment type="caution">
    <text evidence="2">The sequence shown here is derived from an EMBL/GenBank/DDBJ whole genome shotgun (WGS) entry which is preliminary data.</text>
</comment>
<keyword evidence="3" id="KW-1185">Reference proteome</keyword>
<evidence type="ECO:0000259" key="1">
    <source>
        <dbReference type="PROSITE" id="PS50181"/>
    </source>
</evidence>
<reference evidence="2 3" key="1">
    <citation type="submission" date="2020-04" db="EMBL/GenBank/DDBJ databases">
        <authorList>
            <person name="Laetsch R D."/>
            <person name="Stevens L."/>
            <person name="Kumar S."/>
            <person name="Blaxter L. M."/>
        </authorList>
    </citation>
    <scope>NUCLEOTIDE SEQUENCE [LARGE SCALE GENOMIC DNA]</scope>
</reference>
<dbReference type="SUPFAM" id="SSF81383">
    <property type="entry name" value="F-box domain"/>
    <property type="match status" value="1"/>
</dbReference>
<organism evidence="2 3">
    <name type="scientific">Caenorhabditis bovis</name>
    <dbReference type="NCBI Taxonomy" id="2654633"/>
    <lineage>
        <taxon>Eukaryota</taxon>
        <taxon>Metazoa</taxon>
        <taxon>Ecdysozoa</taxon>
        <taxon>Nematoda</taxon>
        <taxon>Chromadorea</taxon>
        <taxon>Rhabditida</taxon>
        <taxon>Rhabditina</taxon>
        <taxon>Rhabditomorpha</taxon>
        <taxon>Rhabditoidea</taxon>
        <taxon>Rhabditidae</taxon>
        <taxon>Peloderinae</taxon>
        <taxon>Caenorhabditis</taxon>
    </lineage>
</organism>
<dbReference type="Proteomes" id="UP000494206">
    <property type="component" value="Unassembled WGS sequence"/>
</dbReference>
<protein>
    <recommendedName>
        <fullName evidence="1">F-box domain-containing protein</fullName>
    </recommendedName>
</protein>
<dbReference type="AlphaFoldDB" id="A0A8S1EBE0"/>
<evidence type="ECO:0000313" key="2">
    <source>
        <dbReference type="EMBL" id="CAB3399208.1"/>
    </source>
</evidence>
<dbReference type="InterPro" id="IPR001810">
    <property type="entry name" value="F-box_dom"/>
</dbReference>
<proteinExistence type="predicted"/>
<feature type="domain" description="F-box" evidence="1">
    <location>
        <begin position="73"/>
        <end position="119"/>
    </location>
</feature>
<sequence>MIEALLQNLKLVDASSMRCSSETNRGSRWTDEPTYLEVSPQDMDKYFDVVQSQMVFVPTPDIRRNRSRDEQIFAKFTQLPIEVAVKIVSYLDVKTRRSLKRSSRQMYDLEAKSPFLVEFMKYEERRPSDLREDYPYFLKTISLSINICGDMVAVDITKTPDYLTLSIRYDFGLEHFESTSEEPFEAYAKRICNKILKRCHHDISYLAILVDSSTTVAQTLEWGRLTNCRQLHINSKTIDDLHYYMNKAKAENYLLSMTADEITEEQRDVLAKITYNRSLPLLIFRVKMMPPNSLTTYNSGKMMFVAQNFTIKDIKTMLRKAHNGTLPPKMAKIEIFQKFEADTKVDFYDEVKAGILNVLQKQGIPRRPYLVARYEVFSDNRKLLGYFEMEMIDVHYFFAYETI</sequence>
<name>A0A8S1EBE0_9PELO</name>
<dbReference type="PROSITE" id="PS50181">
    <property type="entry name" value="FBOX"/>
    <property type="match status" value="1"/>
</dbReference>
<accession>A0A8S1EBE0</accession>
<dbReference type="Pfam" id="PF00646">
    <property type="entry name" value="F-box"/>
    <property type="match status" value="1"/>
</dbReference>
<dbReference type="CDD" id="cd09917">
    <property type="entry name" value="F-box_SF"/>
    <property type="match status" value="1"/>
</dbReference>
<dbReference type="EMBL" id="CADEPM010000002">
    <property type="protein sequence ID" value="CAB3399208.1"/>
    <property type="molecule type" value="Genomic_DNA"/>
</dbReference>
<gene>
    <name evidence="2" type="ORF">CBOVIS_LOCUS2369</name>
</gene>
<evidence type="ECO:0000313" key="3">
    <source>
        <dbReference type="Proteomes" id="UP000494206"/>
    </source>
</evidence>